<evidence type="ECO:0000256" key="9">
    <source>
        <dbReference type="PROSITE-ProRule" id="PRU00555"/>
    </source>
</evidence>
<feature type="domain" description="C2" evidence="11">
    <location>
        <begin position="1"/>
        <end position="112"/>
    </location>
</feature>
<evidence type="ECO:0000256" key="7">
    <source>
        <dbReference type="ARBA" id="ARBA00022963"/>
    </source>
</evidence>
<dbReference type="KEGG" id="char:105910569"/>
<keyword evidence="6 10" id="KW-0106">Calcium</keyword>
<dbReference type="PANTHER" id="PTHR10728:SF32">
    <property type="entry name" value="CYTOSOLIC PHOSPHOLIPASE A2 BETA"/>
    <property type="match status" value="1"/>
</dbReference>
<dbReference type="SMART" id="SM00022">
    <property type="entry name" value="PLAc"/>
    <property type="match status" value="1"/>
</dbReference>
<dbReference type="RefSeq" id="XP_042565522.1">
    <property type="nucleotide sequence ID" value="XM_042709588.1"/>
</dbReference>
<evidence type="ECO:0000256" key="1">
    <source>
        <dbReference type="ARBA" id="ARBA00004496"/>
    </source>
</evidence>
<dbReference type="GO" id="GO:0047498">
    <property type="term" value="F:calcium-dependent phospholipase A2 activity"/>
    <property type="evidence" value="ECO:0007669"/>
    <property type="project" value="TreeGrafter"/>
</dbReference>
<protein>
    <recommendedName>
        <fullName evidence="2 10">Phospholipase A2</fullName>
        <ecNumber evidence="2 10">3.1.1.4</ecNumber>
    </recommendedName>
</protein>
<evidence type="ECO:0000259" key="11">
    <source>
        <dbReference type="PROSITE" id="PS50004"/>
    </source>
</evidence>
<evidence type="ECO:0000256" key="10">
    <source>
        <dbReference type="RuleBase" id="RU362102"/>
    </source>
</evidence>
<dbReference type="InterPro" id="IPR041847">
    <property type="entry name" value="C2_cPLA2"/>
</dbReference>
<accession>A0A8M1KNR4</accession>
<reference evidence="14" key="1">
    <citation type="submission" date="2025-08" db="UniProtKB">
        <authorList>
            <consortium name="RefSeq"/>
        </authorList>
    </citation>
    <scope>IDENTIFICATION</scope>
</reference>
<dbReference type="FunFam" id="2.60.40.150:FF:000030">
    <property type="entry name" value="Phospholipase A2"/>
    <property type="match status" value="1"/>
</dbReference>
<dbReference type="GO" id="GO:0046475">
    <property type="term" value="P:glycerophospholipid catabolic process"/>
    <property type="evidence" value="ECO:0007669"/>
    <property type="project" value="TreeGrafter"/>
</dbReference>
<keyword evidence="4 10" id="KW-0479">Metal-binding</keyword>
<organism evidence="13 14">
    <name type="scientific">Clupea harengus</name>
    <name type="common">Atlantic herring</name>
    <dbReference type="NCBI Taxonomy" id="7950"/>
    <lineage>
        <taxon>Eukaryota</taxon>
        <taxon>Metazoa</taxon>
        <taxon>Chordata</taxon>
        <taxon>Craniata</taxon>
        <taxon>Vertebrata</taxon>
        <taxon>Euteleostomi</taxon>
        <taxon>Actinopterygii</taxon>
        <taxon>Neopterygii</taxon>
        <taxon>Teleostei</taxon>
        <taxon>Clupei</taxon>
        <taxon>Clupeiformes</taxon>
        <taxon>Clupeoidei</taxon>
        <taxon>Clupeidae</taxon>
        <taxon>Clupea</taxon>
    </lineage>
</organism>
<keyword evidence="5 9" id="KW-0378">Hydrolase</keyword>
<keyword evidence="13" id="KW-1185">Reference proteome</keyword>
<evidence type="ECO:0000313" key="13">
    <source>
        <dbReference type="Proteomes" id="UP000515152"/>
    </source>
</evidence>
<dbReference type="Proteomes" id="UP000515152">
    <property type="component" value="Chromosome 13"/>
</dbReference>
<comment type="catalytic activity">
    <reaction evidence="10">
        <text>a 1,2-diacyl-sn-glycero-3-phosphocholine + H2O = a 1-acyl-sn-glycero-3-phosphocholine + a fatty acid + H(+)</text>
        <dbReference type="Rhea" id="RHEA:15801"/>
        <dbReference type="ChEBI" id="CHEBI:15377"/>
        <dbReference type="ChEBI" id="CHEBI:15378"/>
        <dbReference type="ChEBI" id="CHEBI:28868"/>
        <dbReference type="ChEBI" id="CHEBI:57643"/>
        <dbReference type="ChEBI" id="CHEBI:58168"/>
        <dbReference type="EC" id="3.1.1.4"/>
    </reaction>
</comment>
<evidence type="ECO:0000256" key="4">
    <source>
        <dbReference type="ARBA" id="ARBA00022723"/>
    </source>
</evidence>
<dbReference type="PROSITE" id="PS51210">
    <property type="entry name" value="PLA2C"/>
    <property type="match status" value="1"/>
</dbReference>
<gene>
    <name evidence="14" type="primary">LOC105910569</name>
</gene>
<dbReference type="GO" id="GO:0005509">
    <property type="term" value="F:calcium ion binding"/>
    <property type="evidence" value="ECO:0007669"/>
    <property type="project" value="InterPro"/>
</dbReference>
<keyword evidence="8 9" id="KW-0443">Lipid metabolism</keyword>
<dbReference type="Pfam" id="PF00168">
    <property type="entry name" value="C2"/>
    <property type="match status" value="1"/>
</dbReference>
<dbReference type="AlphaFoldDB" id="A0A8M1KNR4"/>
<evidence type="ECO:0000259" key="12">
    <source>
        <dbReference type="PROSITE" id="PS51210"/>
    </source>
</evidence>
<dbReference type="GO" id="GO:0005829">
    <property type="term" value="C:cytosol"/>
    <property type="evidence" value="ECO:0007669"/>
    <property type="project" value="TreeGrafter"/>
</dbReference>
<dbReference type="CDD" id="cd04036">
    <property type="entry name" value="C2_cPLA2"/>
    <property type="match status" value="1"/>
</dbReference>
<dbReference type="InterPro" id="IPR002642">
    <property type="entry name" value="LysoPLipase_cat_dom"/>
</dbReference>
<dbReference type="PANTHER" id="PTHR10728">
    <property type="entry name" value="CYTOSOLIC PHOSPHOLIPASE A2"/>
    <property type="match status" value="1"/>
</dbReference>
<dbReference type="SMART" id="SM00239">
    <property type="entry name" value="C2"/>
    <property type="match status" value="1"/>
</dbReference>
<feature type="domain" description="PLA2c" evidence="12">
    <location>
        <begin position="130"/>
        <end position="653"/>
    </location>
</feature>
<comment type="subcellular location">
    <subcellularLocation>
        <location evidence="1">Cytoplasm</location>
    </subcellularLocation>
</comment>
<dbReference type="Pfam" id="PF01735">
    <property type="entry name" value="PLA2_B"/>
    <property type="match status" value="1"/>
</dbReference>
<dbReference type="InterPro" id="IPR000008">
    <property type="entry name" value="C2_dom"/>
</dbReference>
<proteinExistence type="predicted"/>
<comment type="domain">
    <text evidence="10">The N-terminal C2 domain associates with lipid membranes upon calcium binding.</text>
</comment>
<evidence type="ECO:0000256" key="2">
    <source>
        <dbReference type="ARBA" id="ARBA00013278"/>
    </source>
</evidence>
<keyword evidence="7 9" id="KW-0442">Lipid degradation</keyword>
<dbReference type="OrthoDB" id="419768at2759"/>
<evidence type="ECO:0000313" key="14">
    <source>
        <dbReference type="RefSeq" id="XP_042565522.1"/>
    </source>
</evidence>
<sequence length="653" mass="74871">MSKLEVVPYCRLSVTVLRAELHQSHDYFSESDCYVILRLPTSSARSHRTQTVPNSRDPEWNETFHFRIHSHVKNVLEMQVYDEDYFTQDDLCSVVLFDISNLTLGQQQTKMFNINEKTNDKLWVEFEMAERPEQELAVRLDFDIPSVEKDFLEKRKVVVGRALHKLLELSSPLQTDKVPLVGVVCSGGGTRAMTGAFGSLKGLQTLGILDAVSYITGVSGATWAMSTLYENADWSQGDLGVVTEPMKVEMIKRYQDILSTERLSYYREEMGQKEKDGLPVSLIDMWGLAIEHLIYGKKWDSTLSDQKRAVSEGQNPLPIYTAVNMKTSLKGITEAEWCEFTPYEVGFPKYGAFVPTEDFGSEYFLGHQVKKLPETRLPFMIETDNKPSTLDTFLIKPATDTVQMIIGFFTTRPFITQIYNFMRGLYLHWDYNSRSCFTVGQDIHPDAFPNQLTPADPTLDLVDSAFSCNTGVPPVLRPHRRMVLILSLDYSWEADPFLRPALFNCVLTVSQVLKKTQQHCTDHRIPFPHIDFSRVEKEAMKEVYVFEDEKNPKAPIVLHFPLANLTFREFKAPGVRREGKDELRMGELDVSSSASPYITENLAYQPEDFQRLMDLTCYNVLNNRDTLLSALRRALQRERVHEDEDEHKDHSCP</sequence>
<evidence type="ECO:0000256" key="6">
    <source>
        <dbReference type="ARBA" id="ARBA00022837"/>
    </source>
</evidence>
<dbReference type="EC" id="3.1.1.4" evidence="2 10"/>
<dbReference type="GO" id="GO:0005544">
    <property type="term" value="F:calcium-dependent phospholipid binding"/>
    <property type="evidence" value="ECO:0007669"/>
    <property type="project" value="TreeGrafter"/>
</dbReference>
<evidence type="ECO:0000256" key="5">
    <source>
        <dbReference type="ARBA" id="ARBA00022801"/>
    </source>
</evidence>
<evidence type="ECO:0000256" key="3">
    <source>
        <dbReference type="ARBA" id="ARBA00022490"/>
    </source>
</evidence>
<dbReference type="PROSITE" id="PS50004">
    <property type="entry name" value="C2"/>
    <property type="match status" value="1"/>
</dbReference>
<name>A0A8M1KNR4_CLUHA</name>
<keyword evidence="3 10" id="KW-0963">Cytoplasm</keyword>
<dbReference type="GeneID" id="105910569"/>
<evidence type="ECO:0000256" key="8">
    <source>
        <dbReference type="ARBA" id="ARBA00023098"/>
    </source>
</evidence>